<protein>
    <recommendedName>
        <fullName evidence="3">DUF4357 domain-containing protein</fullName>
    </recommendedName>
</protein>
<evidence type="ECO:0000313" key="2">
    <source>
        <dbReference type="Proteomes" id="UP001176468"/>
    </source>
</evidence>
<keyword evidence="2" id="KW-1185">Reference proteome</keyword>
<gene>
    <name evidence="1" type="ORF">Q5H94_17020</name>
</gene>
<sequence>MDISVSLEVYKALTARLMHDGQTYDDVIRDALKMDSIIEPDVPAGPLEGVANAFARPIFESGGFISRGLWLPNGTKLRARYKHKQFLAEIQNDTWVDHLGESQSSPSAAASAITGTTVNGLRFWEAQKPGQQAWRRLDALRQL</sequence>
<dbReference type="EMBL" id="JAUQSZ010000013">
    <property type="protein sequence ID" value="MDO7844032.1"/>
    <property type="molecule type" value="Genomic_DNA"/>
</dbReference>
<dbReference type="Proteomes" id="UP001176468">
    <property type="component" value="Unassembled WGS sequence"/>
</dbReference>
<name>A0ABT9A2G2_9SPHN</name>
<evidence type="ECO:0008006" key="3">
    <source>
        <dbReference type="Google" id="ProtNLM"/>
    </source>
</evidence>
<comment type="caution">
    <text evidence="1">The sequence shown here is derived from an EMBL/GenBank/DDBJ whole genome shotgun (WGS) entry which is preliminary data.</text>
</comment>
<reference evidence="1" key="1">
    <citation type="submission" date="2023-07" db="EMBL/GenBank/DDBJ databases">
        <authorList>
            <person name="Kim M.K."/>
        </authorList>
    </citation>
    <scope>NUCLEOTIDE SEQUENCE</scope>
    <source>
        <strain evidence="1">CA1-15</strain>
    </source>
</reference>
<organism evidence="1 2">
    <name type="scientific">Sphingomonas immobilis</name>
    <dbReference type="NCBI Taxonomy" id="3063997"/>
    <lineage>
        <taxon>Bacteria</taxon>
        <taxon>Pseudomonadati</taxon>
        <taxon>Pseudomonadota</taxon>
        <taxon>Alphaproteobacteria</taxon>
        <taxon>Sphingomonadales</taxon>
        <taxon>Sphingomonadaceae</taxon>
        <taxon>Sphingomonas</taxon>
    </lineage>
</organism>
<dbReference type="RefSeq" id="WP_304562493.1">
    <property type="nucleotide sequence ID" value="NZ_JAUQSZ010000013.1"/>
</dbReference>
<proteinExistence type="predicted"/>
<accession>A0ABT9A2G2</accession>
<evidence type="ECO:0000313" key="1">
    <source>
        <dbReference type="EMBL" id="MDO7844032.1"/>
    </source>
</evidence>